<dbReference type="Proteomes" id="UP001332243">
    <property type="component" value="Unassembled WGS sequence"/>
</dbReference>
<keyword evidence="5" id="KW-1185">Reference proteome</keyword>
<evidence type="ECO:0000313" key="4">
    <source>
        <dbReference type="EMBL" id="MEE6257241.1"/>
    </source>
</evidence>
<dbReference type="RefSeq" id="WP_331212319.1">
    <property type="nucleotide sequence ID" value="NZ_JAZGQK010000001.1"/>
</dbReference>
<keyword evidence="2" id="KW-0472">Membrane</keyword>
<dbReference type="EMBL" id="JAZGQK010000001">
    <property type="protein sequence ID" value="MEE6257241.1"/>
    <property type="molecule type" value="Genomic_DNA"/>
</dbReference>
<comment type="caution">
    <text evidence="4">The sequence shown here is derived from an EMBL/GenBank/DDBJ whole genome shotgun (WGS) entry which is preliminary data.</text>
</comment>
<dbReference type="PROSITE" id="PS51173">
    <property type="entry name" value="CBM2"/>
    <property type="match status" value="1"/>
</dbReference>
<feature type="compositionally biased region" description="Pro residues" evidence="1">
    <location>
        <begin position="129"/>
        <end position="138"/>
    </location>
</feature>
<evidence type="ECO:0000256" key="1">
    <source>
        <dbReference type="SAM" id="MobiDB-lite"/>
    </source>
</evidence>
<dbReference type="InterPro" id="IPR012291">
    <property type="entry name" value="CBM2_carb-bd_dom_sf"/>
</dbReference>
<dbReference type="SUPFAM" id="SSF49384">
    <property type="entry name" value="Carbohydrate-binding domain"/>
    <property type="match status" value="1"/>
</dbReference>
<feature type="compositionally biased region" description="Pro residues" evidence="1">
    <location>
        <begin position="108"/>
        <end position="122"/>
    </location>
</feature>
<dbReference type="Pfam" id="PF00553">
    <property type="entry name" value="CBM_2"/>
    <property type="match status" value="1"/>
</dbReference>
<reference evidence="4 5" key="1">
    <citation type="submission" date="2024-01" db="EMBL/GenBank/DDBJ databases">
        <title>Genome insights into Plantactinospora sonchi sp. nov.</title>
        <authorList>
            <person name="Wang L."/>
        </authorList>
    </citation>
    <scope>NUCLEOTIDE SEQUENCE [LARGE SCALE GENOMIC DNA]</scope>
    <source>
        <strain evidence="4 5">NEAU-QY2</strain>
    </source>
</reference>
<evidence type="ECO:0000259" key="3">
    <source>
        <dbReference type="PROSITE" id="PS51173"/>
    </source>
</evidence>
<feature type="transmembrane region" description="Helical" evidence="2">
    <location>
        <begin position="46"/>
        <end position="70"/>
    </location>
</feature>
<evidence type="ECO:0000313" key="5">
    <source>
        <dbReference type="Proteomes" id="UP001332243"/>
    </source>
</evidence>
<sequence length="250" mass="25853">MQKVQQRPSRTLPVAVLDLLLAGVAAVRGLARRTVRLWTGRRGDRFLAVVIVTAALAVVTGTGFLVAALLRAPDQLAPLGVAAPPSPSAEPGTDGGRTPGEASATPPASSPLPPVPDRAPNPPRDDSDPTPPPPPPPVALEASYTTENVTLLNYTAAVTITNPGRGPARDWTLVLTLPRQTQSVGAVAGAKVSRDGATWTFVPDEKTRRVPAGGSVQVRFRVDGALLDSAPTACTVNGRPCEQAPESAGR</sequence>
<protein>
    <submittedName>
        <fullName evidence="4">Cellulose binding domain-containing protein</fullName>
    </submittedName>
</protein>
<gene>
    <name evidence="4" type="ORF">V1633_01900</name>
</gene>
<organism evidence="4 5">
    <name type="scientific">Plantactinospora sonchi</name>
    <dbReference type="NCBI Taxonomy" id="1544735"/>
    <lineage>
        <taxon>Bacteria</taxon>
        <taxon>Bacillati</taxon>
        <taxon>Actinomycetota</taxon>
        <taxon>Actinomycetes</taxon>
        <taxon>Micromonosporales</taxon>
        <taxon>Micromonosporaceae</taxon>
        <taxon>Plantactinospora</taxon>
    </lineage>
</organism>
<keyword evidence="2" id="KW-1133">Transmembrane helix</keyword>
<evidence type="ECO:0000256" key="2">
    <source>
        <dbReference type="SAM" id="Phobius"/>
    </source>
</evidence>
<keyword evidence="2" id="KW-0812">Transmembrane</keyword>
<dbReference type="InterPro" id="IPR008965">
    <property type="entry name" value="CBM2/CBM3_carb-bd_dom_sf"/>
</dbReference>
<dbReference type="InterPro" id="IPR001919">
    <property type="entry name" value="CBD2"/>
</dbReference>
<dbReference type="Gene3D" id="2.60.40.290">
    <property type="match status" value="1"/>
</dbReference>
<feature type="region of interest" description="Disordered" evidence="1">
    <location>
        <begin position="81"/>
        <end position="141"/>
    </location>
</feature>
<feature type="domain" description="CBM2" evidence="3">
    <location>
        <begin position="133"/>
        <end position="244"/>
    </location>
</feature>
<name>A0ABU7RL89_9ACTN</name>
<accession>A0ABU7RL89</accession>
<proteinExistence type="predicted"/>
<dbReference type="SMART" id="SM00637">
    <property type="entry name" value="CBD_II"/>
    <property type="match status" value="1"/>
</dbReference>